<name>A0A5C6Z1H5_9FLAO</name>
<dbReference type="EMBL" id="VORT01000005">
    <property type="protein sequence ID" value="TXD73326.1"/>
    <property type="molecule type" value="Genomic_DNA"/>
</dbReference>
<accession>A0A5C6Z1H5</accession>
<organism evidence="1 2">
    <name type="scientific">Aequorivita antarctica</name>
    <dbReference type="NCBI Taxonomy" id="153266"/>
    <lineage>
        <taxon>Bacteria</taxon>
        <taxon>Pseudomonadati</taxon>
        <taxon>Bacteroidota</taxon>
        <taxon>Flavobacteriia</taxon>
        <taxon>Flavobacteriales</taxon>
        <taxon>Flavobacteriaceae</taxon>
        <taxon>Aequorivita</taxon>
    </lineage>
</organism>
<dbReference type="Proteomes" id="UP000321497">
    <property type="component" value="Unassembled WGS sequence"/>
</dbReference>
<proteinExistence type="predicted"/>
<protein>
    <submittedName>
        <fullName evidence="1">Uncharacterized protein</fullName>
    </submittedName>
</protein>
<dbReference type="OrthoDB" id="1100007at2"/>
<sequence length="186" mass="21849">MSKKLYQALKDKGNPKTVIDEGPFMCTTDEAWLGHGFYFWDTFEHLPHWWGKSKLNNSYIVCKAKCDFSTKECFDLVGEPEHMDLFGSIVEVMNEEGLLDESTTVAEVIYHLKDKLGIFHWKASRVIGVLSISPKLYSHYTFRMIFEVGHKSFLDYRPAIQICLYEKYALNFREYEIVYPQKYLTE</sequence>
<dbReference type="AlphaFoldDB" id="A0A5C6Z1H5"/>
<evidence type="ECO:0000313" key="1">
    <source>
        <dbReference type="EMBL" id="TXD73326.1"/>
    </source>
</evidence>
<keyword evidence="2" id="KW-1185">Reference proteome</keyword>
<gene>
    <name evidence="1" type="ORF">ESU54_09340</name>
</gene>
<reference evidence="1 2" key="1">
    <citation type="submission" date="2019-08" db="EMBL/GenBank/DDBJ databases">
        <title>Genome of Aequorivita antarctica SW49 (type strain).</title>
        <authorList>
            <person name="Bowman J.P."/>
        </authorList>
    </citation>
    <scope>NUCLEOTIDE SEQUENCE [LARGE SCALE GENOMIC DNA]</scope>
    <source>
        <strain evidence="1 2">SW49</strain>
    </source>
</reference>
<evidence type="ECO:0000313" key="2">
    <source>
        <dbReference type="Proteomes" id="UP000321497"/>
    </source>
</evidence>
<dbReference type="RefSeq" id="WP_111846005.1">
    <property type="nucleotide sequence ID" value="NZ_UEGI01000033.1"/>
</dbReference>
<comment type="caution">
    <text evidence="1">The sequence shown here is derived from an EMBL/GenBank/DDBJ whole genome shotgun (WGS) entry which is preliminary data.</text>
</comment>